<reference evidence="5" key="1">
    <citation type="submission" date="2021-02" db="EMBL/GenBank/DDBJ databases">
        <title>First Annotated Genome of the Yellow-green Alga Tribonema minus.</title>
        <authorList>
            <person name="Mahan K.M."/>
        </authorList>
    </citation>
    <scope>NUCLEOTIDE SEQUENCE</scope>
    <source>
        <strain evidence="5">UTEX B ZZ1240</strain>
    </source>
</reference>
<dbReference type="InterPro" id="IPR040455">
    <property type="entry name" value="Atg6_BARA"/>
</dbReference>
<dbReference type="InterPro" id="IPR038274">
    <property type="entry name" value="Atg6/Beclin_C_sf"/>
</dbReference>
<keyword evidence="6" id="KW-1185">Reference proteome</keyword>
<evidence type="ECO:0000313" key="6">
    <source>
        <dbReference type="Proteomes" id="UP000664859"/>
    </source>
</evidence>
<organism evidence="5 6">
    <name type="scientific">Tribonema minus</name>
    <dbReference type="NCBI Taxonomy" id="303371"/>
    <lineage>
        <taxon>Eukaryota</taxon>
        <taxon>Sar</taxon>
        <taxon>Stramenopiles</taxon>
        <taxon>Ochrophyta</taxon>
        <taxon>PX clade</taxon>
        <taxon>Xanthophyceae</taxon>
        <taxon>Tribonematales</taxon>
        <taxon>Tribonemataceae</taxon>
        <taxon>Tribonema</taxon>
    </lineage>
</organism>
<dbReference type="InterPro" id="IPR007243">
    <property type="entry name" value="Atg6/Beclin"/>
</dbReference>
<protein>
    <submittedName>
        <fullName evidence="5">Autophagy protein Apg6-domain-containing protein</fullName>
    </submittedName>
</protein>
<dbReference type="GO" id="GO:0030674">
    <property type="term" value="F:protein-macromolecule adaptor activity"/>
    <property type="evidence" value="ECO:0007669"/>
    <property type="project" value="TreeGrafter"/>
</dbReference>
<dbReference type="GO" id="GO:0034272">
    <property type="term" value="C:phosphatidylinositol 3-kinase complex, class III, type II"/>
    <property type="evidence" value="ECO:0007669"/>
    <property type="project" value="TreeGrafter"/>
</dbReference>
<evidence type="ECO:0000313" key="5">
    <source>
        <dbReference type="EMBL" id="KAG5193136.1"/>
    </source>
</evidence>
<accession>A0A836CRQ0</accession>
<dbReference type="GO" id="GO:0043548">
    <property type="term" value="F:phosphatidylinositol 3-kinase binding"/>
    <property type="evidence" value="ECO:0007669"/>
    <property type="project" value="TreeGrafter"/>
</dbReference>
<evidence type="ECO:0000259" key="4">
    <source>
        <dbReference type="Pfam" id="PF04111"/>
    </source>
</evidence>
<name>A0A836CRQ0_9STRA</name>
<dbReference type="PANTHER" id="PTHR12768:SF4">
    <property type="entry name" value="BECLIN-1"/>
    <property type="match status" value="1"/>
</dbReference>
<dbReference type="AlphaFoldDB" id="A0A836CRQ0"/>
<dbReference type="Gene3D" id="1.10.418.40">
    <property type="entry name" value="Autophagy protein 6/Beclin 1"/>
    <property type="match status" value="1"/>
</dbReference>
<gene>
    <name evidence="5" type="ORF">JKP88DRAFT_346457</name>
</gene>
<dbReference type="Proteomes" id="UP000664859">
    <property type="component" value="Unassembled WGS sequence"/>
</dbReference>
<feature type="region of interest" description="Disordered" evidence="3">
    <location>
        <begin position="23"/>
        <end position="77"/>
    </location>
</feature>
<dbReference type="GO" id="GO:0006995">
    <property type="term" value="P:cellular response to nitrogen starvation"/>
    <property type="evidence" value="ECO:0007669"/>
    <property type="project" value="TreeGrafter"/>
</dbReference>
<dbReference type="PANTHER" id="PTHR12768">
    <property type="entry name" value="BECLIN 1"/>
    <property type="match status" value="1"/>
</dbReference>
<dbReference type="GO" id="GO:0000407">
    <property type="term" value="C:phagophore assembly site"/>
    <property type="evidence" value="ECO:0007669"/>
    <property type="project" value="TreeGrafter"/>
</dbReference>
<dbReference type="OrthoDB" id="20368at2759"/>
<dbReference type="GO" id="GO:0045324">
    <property type="term" value="P:late endosome to vacuole transport"/>
    <property type="evidence" value="ECO:0007669"/>
    <property type="project" value="TreeGrafter"/>
</dbReference>
<feature type="domain" description="Atg6 BARA" evidence="4">
    <location>
        <begin position="203"/>
        <end position="267"/>
    </location>
</feature>
<feature type="domain" description="Atg6 BARA" evidence="4">
    <location>
        <begin position="294"/>
        <end position="404"/>
    </location>
</feature>
<sequence length="448" mass="47984">MASRDLEGRHKVALARVQLYTDAVEKLSSPPHSKNTPPEHPSPDSLDSAFGALPLATCPSPRAQQRSDPGQPPGGVWGFLGDAVHRLSLMGAVPEEDALAGELRGVQARRRAVQREREQVAQRCVGGNVEDALAEELRGVQARRRAVQREREQVAQRRADLLSARAQVDERTLCLEAEIAALGEEVASCRQRRALADARLARLSGTHVANDAFHIWYAGALATINGFRVGRLPSVQVGWPEINAGLGQAAIALTLVAGAMKLKFSRYIPTYARAEPPSRHAVLPLGSFSRMAASNGYAVLPLGSFSRMATSDGRTLHALFSDEGFSLFPHRSLNAALRAFAQCVGEAGQRAAQRDPTLALPHRVDDAAGTVGGAPVALGSDLEAWTRAMKYTLTNLKWLLAWVAKYEDGGCSAQCASTGGSAVDIRQWAVAGGLYALSATQHRTATEQ</sequence>
<dbReference type="GO" id="GO:0000045">
    <property type="term" value="P:autophagosome assembly"/>
    <property type="evidence" value="ECO:0007669"/>
    <property type="project" value="TreeGrafter"/>
</dbReference>
<evidence type="ECO:0000256" key="1">
    <source>
        <dbReference type="ARBA" id="ARBA00005965"/>
    </source>
</evidence>
<keyword evidence="2" id="KW-0175">Coiled coil</keyword>
<comment type="similarity">
    <text evidence="1">Belongs to the beclin family.</text>
</comment>
<dbReference type="GO" id="GO:0000423">
    <property type="term" value="P:mitophagy"/>
    <property type="evidence" value="ECO:0007669"/>
    <property type="project" value="TreeGrafter"/>
</dbReference>
<dbReference type="Pfam" id="PF04111">
    <property type="entry name" value="APG6"/>
    <property type="match status" value="2"/>
</dbReference>
<proteinExistence type="inferred from homology"/>
<dbReference type="GO" id="GO:0034271">
    <property type="term" value="C:phosphatidylinositol 3-kinase complex, class III, type I"/>
    <property type="evidence" value="ECO:0007669"/>
    <property type="project" value="TreeGrafter"/>
</dbReference>
<comment type="caution">
    <text evidence="5">The sequence shown here is derived from an EMBL/GenBank/DDBJ whole genome shotgun (WGS) entry which is preliminary data.</text>
</comment>
<dbReference type="EMBL" id="JAFCMP010000001">
    <property type="protein sequence ID" value="KAG5193136.1"/>
    <property type="molecule type" value="Genomic_DNA"/>
</dbReference>
<evidence type="ECO:0000256" key="2">
    <source>
        <dbReference type="SAM" id="Coils"/>
    </source>
</evidence>
<evidence type="ECO:0000256" key="3">
    <source>
        <dbReference type="SAM" id="MobiDB-lite"/>
    </source>
</evidence>
<feature type="coiled-coil region" evidence="2">
    <location>
        <begin position="103"/>
        <end position="157"/>
    </location>
</feature>